<name>A0A1J8QSG6_9AGAM</name>
<accession>A0A1J8QSG6</accession>
<organism evidence="2 3">
    <name type="scientific">Rhizopogon vesiculosus</name>
    <dbReference type="NCBI Taxonomy" id="180088"/>
    <lineage>
        <taxon>Eukaryota</taxon>
        <taxon>Fungi</taxon>
        <taxon>Dikarya</taxon>
        <taxon>Basidiomycota</taxon>
        <taxon>Agaricomycotina</taxon>
        <taxon>Agaricomycetes</taxon>
        <taxon>Agaricomycetidae</taxon>
        <taxon>Boletales</taxon>
        <taxon>Suillineae</taxon>
        <taxon>Rhizopogonaceae</taxon>
        <taxon>Rhizopogon</taxon>
    </lineage>
</organism>
<evidence type="ECO:0000313" key="3">
    <source>
        <dbReference type="Proteomes" id="UP000183567"/>
    </source>
</evidence>
<protein>
    <submittedName>
        <fullName evidence="2">Uncharacterized protein</fullName>
    </submittedName>
</protein>
<evidence type="ECO:0000313" key="2">
    <source>
        <dbReference type="EMBL" id="OJA12354.1"/>
    </source>
</evidence>
<gene>
    <name evidence="2" type="ORF">AZE42_13117</name>
</gene>
<dbReference type="OrthoDB" id="2681169at2759"/>
<dbReference type="Proteomes" id="UP000183567">
    <property type="component" value="Unassembled WGS sequence"/>
</dbReference>
<keyword evidence="3" id="KW-1185">Reference proteome</keyword>
<proteinExistence type="predicted"/>
<evidence type="ECO:0000256" key="1">
    <source>
        <dbReference type="SAM" id="MobiDB-lite"/>
    </source>
</evidence>
<dbReference type="AlphaFoldDB" id="A0A1J8QSG6"/>
<comment type="caution">
    <text evidence="2">The sequence shown here is derived from an EMBL/GenBank/DDBJ whole genome shotgun (WGS) entry which is preliminary data.</text>
</comment>
<feature type="region of interest" description="Disordered" evidence="1">
    <location>
        <begin position="68"/>
        <end position="119"/>
    </location>
</feature>
<reference evidence="2 3" key="1">
    <citation type="submission" date="2016-03" db="EMBL/GenBank/DDBJ databases">
        <title>Comparative genomics of the ectomycorrhizal sister species Rhizopogon vinicolor and Rhizopogon vesiculosus (Basidiomycota: Boletales) reveals a divergence of the mating type B locus.</title>
        <authorList>
            <person name="Mujic A.B."/>
            <person name="Kuo A."/>
            <person name="Tritt A."/>
            <person name="Lipzen A."/>
            <person name="Chen C."/>
            <person name="Johnson J."/>
            <person name="Sharma A."/>
            <person name="Barry K."/>
            <person name="Grigoriev I.V."/>
            <person name="Spatafora J.W."/>
        </authorList>
    </citation>
    <scope>NUCLEOTIDE SEQUENCE [LARGE SCALE GENOMIC DNA]</scope>
    <source>
        <strain evidence="2 3">AM-OR11-056</strain>
    </source>
</reference>
<dbReference type="EMBL" id="LVVM01004690">
    <property type="protein sequence ID" value="OJA12354.1"/>
    <property type="molecule type" value="Genomic_DNA"/>
</dbReference>
<sequence length="136" mass="15521">MDVIHHFDVTVGFDKVPSLLILSAISKEFMPTPNQEKASAYYIFGVQELYRPRGYPYPNFMAHMSPLIPPDEFHSHPSPSPSPSSHPKITSDPRNLRLPITPDDESSSSDFQTSIRPQLFRQRPTMRRWGILLKGT</sequence>